<dbReference type="AlphaFoldDB" id="A0A450XWY7"/>
<reference evidence="1" key="1">
    <citation type="submission" date="2019-02" db="EMBL/GenBank/DDBJ databases">
        <authorList>
            <person name="Gruber-Vodicka R. H."/>
            <person name="Seah K. B. B."/>
        </authorList>
    </citation>
    <scope>NUCLEOTIDE SEQUENCE</scope>
    <source>
        <strain evidence="1">BECK_BZ197</strain>
    </source>
</reference>
<accession>A0A450XWY7</accession>
<name>A0A450XWY7_9GAMM</name>
<organism evidence="1">
    <name type="scientific">Candidatus Kentrum sp. MB</name>
    <dbReference type="NCBI Taxonomy" id="2138164"/>
    <lineage>
        <taxon>Bacteria</taxon>
        <taxon>Pseudomonadati</taxon>
        <taxon>Pseudomonadota</taxon>
        <taxon>Gammaproteobacteria</taxon>
        <taxon>Candidatus Kentrum</taxon>
    </lineage>
</organism>
<protein>
    <submittedName>
        <fullName evidence="1">Uncharacterized protein</fullName>
    </submittedName>
</protein>
<gene>
    <name evidence="1" type="ORF">BECKMB1821G_GA0114241_11881</name>
</gene>
<proteinExistence type="predicted"/>
<evidence type="ECO:0000313" key="1">
    <source>
        <dbReference type="EMBL" id="VFK33809.1"/>
    </source>
</evidence>
<dbReference type="EMBL" id="CAADFO010000188">
    <property type="protein sequence ID" value="VFK33809.1"/>
    <property type="molecule type" value="Genomic_DNA"/>
</dbReference>
<sequence length="71" mass="8278">MVTDFRVFSESAVTMSETPVTFLGIFSNILRTLEFSLTMASSRTFWEEPCQLEEFQCEKFVKFYASSTRQN</sequence>